<dbReference type="PANTHER" id="PTHR42745:SF1">
    <property type="entry name" value="ARABINOSE 5-PHOSPHATE ISOMERASE KDSD"/>
    <property type="match status" value="1"/>
</dbReference>
<comment type="caution">
    <text evidence="2">The sequence shown here is derived from an EMBL/GenBank/DDBJ whole genome shotgun (WGS) entry which is preliminary data.</text>
</comment>
<feature type="domain" description="SIS" evidence="1">
    <location>
        <begin position="38"/>
        <end position="181"/>
    </location>
</feature>
<dbReference type="PANTHER" id="PTHR42745">
    <property type="match status" value="1"/>
</dbReference>
<evidence type="ECO:0000313" key="2">
    <source>
        <dbReference type="EMBL" id="MEK0247126.1"/>
    </source>
</evidence>
<proteinExistence type="predicted"/>
<name>A0ABU8Z1F7_9ENTR</name>
<reference evidence="2 3" key="1">
    <citation type="submission" date="2024-03" db="EMBL/GenBank/DDBJ databases">
        <title>Two novel Raoultella species associated with bleeding cankers of broadleaf hosts, Raoultella scottia sp. nov. and Raoultella lignicola sp. nov.</title>
        <authorList>
            <person name="Brady C.L."/>
        </authorList>
    </citation>
    <scope>NUCLEOTIDE SEQUENCE [LARGE SCALE GENOMIC DNA]</scope>
    <source>
        <strain evidence="2 3">BAC 10a-01-01</strain>
    </source>
</reference>
<accession>A0ABU8Z1F7</accession>
<dbReference type="EMBL" id="JARXNH020000045">
    <property type="protein sequence ID" value="MEK0247126.1"/>
    <property type="molecule type" value="Genomic_DNA"/>
</dbReference>
<dbReference type="Pfam" id="PF01380">
    <property type="entry name" value="SIS"/>
    <property type="match status" value="1"/>
</dbReference>
<dbReference type="InterPro" id="IPR050986">
    <property type="entry name" value="GutQ/KpsF_isomerases"/>
</dbReference>
<sequence length="212" mass="22439">MSEKEINIAEVAEVVTEAEIRAVGAIRALFKQDVFENVVSLFAEGKGKVLVTGSGTSGAVAHRAAHLLSVGGTPSFYLSPGDGLHGGLGALTSDDIILAFSKGGSSEELNDFCRRGRTLCNNLVVVTANPDSELSQAADYVLTIPLEKDCDLGGVIATGCTLSFSALTDVLVEITRQMRGYQWESFFYTHPAGAVGKFAEDSLKRLHNTVQG</sequence>
<dbReference type="InterPro" id="IPR001347">
    <property type="entry name" value="SIS_dom"/>
</dbReference>
<gene>
    <name evidence="2" type="ORF">QFI66_003150</name>
</gene>
<protein>
    <submittedName>
        <fullName evidence="2">SIS domain-containing protein</fullName>
    </submittedName>
</protein>
<evidence type="ECO:0000259" key="1">
    <source>
        <dbReference type="PROSITE" id="PS51464"/>
    </source>
</evidence>
<dbReference type="SUPFAM" id="SSF53697">
    <property type="entry name" value="SIS domain"/>
    <property type="match status" value="1"/>
</dbReference>
<dbReference type="Gene3D" id="3.40.50.10490">
    <property type="entry name" value="Glucose-6-phosphate isomerase like protein, domain 1"/>
    <property type="match status" value="1"/>
</dbReference>
<dbReference type="InterPro" id="IPR046348">
    <property type="entry name" value="SIS_dom_sf"/>
</dbReference>
<dbReference type="PROSITE" id="PS51464">
    <property type="entry name" value="SIS"/>
    <property type="match status" value="1"/>
</dbReference>
<dbReference type="Proteomes" id="UP001334005">
    <property type="component" value="Unassembled WGS sequence"/>
</dbReference>
<dbReference type="RefSeq" id="WP_331833703.1">
    <property type="nucleotide sequence ID" value="NZ_JARXNH020000045.1"/>
</dbReference>
<organism evidence="2 3">
    <name type="scientific">Raoultella scottii</name>
    <dbReference type="NCBI Taxonomy" id="3040937"/>
    <lineage>
        <taxon>Bacteria</taxon>
        <taxon>Pseudomonadati</taxon>
        <taxon>Pseudomonadota</taxon>
        <taxon>Gammaproteobacteria</taxon>
        <taxon>Enterobacterales</taxon>
        <taxon>Enterobacteriaceae</taxon>
        <taxon>Klebsiella/Raoultella group</taxon>
        <taxon>Raoultella</taxon>
    </lineage>
</organism>
<keyword evidence="3" id="KW-1185">Reference proteome</keyword>
<evidence type="ECO:0000313" key="3">
    <source>
        <dbReference type="Proteomes" id="UP001334005"/>
    </source>
</evidence>